<accession>C7NHM4</accession>
<keyword evidence="5" id="KW-1185">Reference proteome</keyword>
<dbReference type="STRING" id="478801.Ksed_13520"/>
<dbReference type="InterPro" id="IPR036615">
    <property type="entry name" value="Mur_ligase_C_dom_sf"/>
</dbReference>
<evidence type="ECO:0000259" key="1">
    <source>
        <dbReference type="Pfam" id="PF02875"/>
    </source>
</evidence>
<dbReference type="PANTHER" id="PTHR23135:SF18">
    <property type="entry name" value="CYANOPHYCIN SYNTHETASE"/>
    <property type="match status" value="1"/>
</dbReference>
<evidence type="ECO:0000259" key="2">
    <source>
        <dbReference type="Pfam" id="PF08245"/>
    </source>
</evidence>
<organism evidence="4 5">
    <name type="scientific">Kytococcus sedentarius (strain ATCC 14392 / DSM 20547 / JCM 11482 / CCUG 33030 / NBRC 15357 / NCTC 11040 / CCM 314 / 541)</name>
    <name type="common">Micrococcus sedentarius</name>
    <dbReference type="NCBI Taxonomy" id="478801"/>
    <lineage>
        <taxon>Bacteria</taxon>
        <taxon>Bacillati</taxon>
        <taxon>Actinomycetota</taxon>
        <taxon>Actinomycetes</taxon>
        <taxon>Micrococcales</taxon>
        <taxon>Kytococcaceae</taxon>
        <taxon>Kytococcus</taxon>
    </lineage>
</organism>
<dbReference type="Pfam" id="PF02875">
    <property type="entry name" value="Mur_ligase_C"/>
    <property type="match status" value="1"/>
</dbReference>
<name>C7NHM4_KYTSD</name>
<evidence type="ECO:0000259" key="3">
    <source>
        <dbReference type="Pfam" id="PF12688"/>
    </source>
</evidence>
<dbReference type="GO" id="GO:0005524">
    <property type="term" value="F:ATP binding"/>
    <property type="evidence" value="ECO:0007669"/>
    <property type="project" value="InterPro"/>
</dbReference>
<feature type="domain" description="Mur ligase central" evidence="2">
    <location>
        <begin position="167"/>
        <end position="379"/>
    </location>
</feature>
<dbReference type="GO" id="GO:0016881">
    <property type="term" value="F:acid-amino acid ligase activity"/>
    <property type="evidence" value="ECO:0007669"/>
    <property type="project" value="InterPro"/>
</dbReference>
<dbReference type="Gene3D" id="1.25.40.10">
    <property type="entry name" value="Tetratricopeptide repeat domain"/>
    <property type="match status" value="1"/>
</dbReference>
<dbReference type="AlphaFoldDB" id="C7NHM4"/>
<dbReference type="InterPro" id="IPR041656">
    <property type="entry name" value="TPR_5"/>
</dbReference>
<evidence type="ECO:0000313" key="5">
    <source>
        <dbReference type="Proteomes" id="UP000006666"/>
    </source>
</evidence>
<feature type="domain" description="Mur ligase C-terminal" evidence="1">
    <location>
        <begin position="416"/>
        <end position="534"/>
    </location>
</feature>
<dbReference type="HOGENOM" id="CLU_022415_0_0_11"/>
<dbReference type="InterPro" id="IPR004101">
    <property type="entry name" value="Mur_ligase_C"/>
</dbReference>
<dbReference type="KEGG" id="kse:Ksed_13520"/>
<dbReference type="PANTHER" id="PTHR23135">
    <property type="entry name" value="MUR LIGASE FAMILY MEMBER"/>
    <property type="match status" value="1"/>
</dbReference>
<dbReference type="RefSeq" id="WP_015779326.1">
    <property type="nucleotide sequence ID" value="NC_013169.1"/>
</dbReference>
<dbReference type="Gene3D" id="3.90.190.20">
    <property type="entry name" value="Mur ligase, C-terminal domain"/>
    <property type="match status" value="1"/>
</dbReference>
<dbReference type="Pfam" id="PF08245">
    <property type="entry name" value="Mur_ligase_M"/>
    <property type="match status" value="1"/>
</dbReference>
<evidence type="ECO:0000313" key="4">
    <source>
        <dbReference type="EMBL" id="ACV06381.1"/>
    </source>
</evidence>
<dbReference type="EMBL" id="CP001686">
    <property type="protein sequence ID" value="ACV06381.1"/>
    <property type="molecule type" value="Genomic_DNA"/>
</dbReference>
<dbReference type="SUPFAM" id="SSF53623">
    <property type="entry name" value="MurD-like peptide ligases, catalytic domain"/>
    <property type="match status" value="1"/>
</dbReference>
<dbReference type="Gene3D" id="3.40.1190.10">
    <property type="entry name" value="Mur-like, catalytic domain"/>
    <property type="match status" value="1"/>
</dbReference>
<feature type="domain" description="Tetratrico peptide repeat group 5" evidence="3">
    <location>
        <begin position="606"/>
        <end position="700"/>
    </location>
</feature>
<dbReference type="SUPFAM" id="SSF53244">
    <property type="entry name" value="MurD-like peptide ligases, peptide-binding domain"/>
    <property type="match status" value="1"/>
</dbReference>
<dbReference type="InterPro" id="IPR036565">
    <property type="entry name" value="Mur-like_cat_sf"/>
</dbReference>
<dbReference type="Proteomes" id="UP000006666">
    <property type="component" value="Chromosome"/>
</dbReference>
<dbReference type="InterPro" id="IPR013221">
    <property type="entry name" value="Mur_ligase_cen"/>
</dbReference>
<dbReference type="eggNOG" id="COG0769">
    <property type="taxonomic scope" value="Bacteria"/>
</dbReference>
<dbReference type="Pfam" id="PF12688">
    <property type="entry name" value="TPR_5"/>
    <property type="match status" value="1"/>
</dbReference>
<dbReference type="SUPFAM" id="SSF48452">
    <property type="entry name" value="TPR-like"/>
    <property type="match status" value="1"/>
</dbReference>
<proteinExistence type="predicted"/>
<gene>
    <name evidence="4" type="ordered locus">Ksed_13520</name>
</gene>
<sequence length="725" mass="77601">MTDATVRVTEVRLLEGPNLYYPRAAVKVMLSAPGISAASRQDCLRVAQALGMKRTAPGQPDSEQRQRFLVRLARRVLRTLGQHAGLGGITARGRDGAEWGDITIAFRWWRQGTGQAMGEALGPLLNALWQAPQDVDRLFAEHAATVRGTDPGRRPNVVRPTVPVASITGTNGKTTTTRILAHIAMTAGKVTAWSSTDGVLRQGAWLVKGDYSGPSGARTALESGGVEIGILETARGGLLQKGMGVPVNDVSVVTNVSADHLGTHGIDTLDQLAEVKGIVTHVTKPEGWSVLNGDDPRVWAMRHSATGRIWCFSLDPSSPALREAVESGGRGMTVLDNSVALVSGVGDPEHLVPLADVPMTLGGLSRHNVANVLAAAAAALGLGLPREAVVEGLRTFMPDRTLNPARMNTYRWRVADGWATIVCDLAHNEAGVEAVLEVADGLRLPGSDIHITLGGLGDRTDEILESMGVIAGRGADKTHLVTKDHYLRGRTADDVFGHMRAGLASVGAVPAATWPDEVSAMAGVTELLHDGDVLAFTLHDMRDAVMQWLDDHGAQPLTPRQIASLVRRSRGEHELDANFAAAAEAPADQRVAVMEQLVSEHEDDPRVRFELARALDAAGRGEEAIPQHEEALHRGLREPQRFVSLMERALAAHTAGRHEQAFVWATELSERYDDSTAAAALAVLTGAEAGRTQEASRSAAQWMLGHSVTPRDWEFTDRLGGTRQG</sequence>
<reference evidence="4 5" key="1">
    <citation type="journal article" date="2009" name="Stand. Genomic Sci.">
        <title>Complete genome sequence of Kytococcus sedentarius type strain (541).</title>
        <authorList>
            <person name="Sims D."/>
            <person name="Brettin T."/>
            <person name="Detter J.C."/>
            <person name="Han C."/>
            <person name="Lapidus A."/>
            <person name="Copeland A."/>
            <person name="Glavina Del Rio T."/>
            <person name="Nolan M."/>
            <person name="Chen F."/>
            <person name="Lucas S."/>
            <person name="Tice H."/>
            <person name="Cheng J.F."/>
            <person name="Bruce D."/>
            <person name="Goodwin L."/>
            <person name="Pitluck S."/>
            <person name="Ovchinnikova G."/>
            <person name="Pati A."/>
            <person name="Ivanova N."/>
            <person name="Mavrommatis K."/>
            <person name="Chen A."/>
            <person name="Palaniappan K."/>
            <person name="D'haeseleer P."/>
            <person name="Chain P."/>
            <person name="Bristow J."/>
            <person name="Eisen J.A."/>
            <person name="Markowitz V."/>
            <person name="Hugenholtz P."/>
            <person name="Schneider S."/>
            <person name="Goker M."/>
            <person name="Pukall R."/>
            <person name="Kyrpides N.C."/>
            <person name="Klenk H.P."/>
        </authorList>
    </citation>
    <scope>NUCLEOTIDE SEQUENCE [LARGE SCALE GENOMIC DNA]</scope>
    <source>
        <strain evidence="5">ATCC 14392 / DSM 20547 / JCM 11482 / CCUG 33030 / NBRC 15357 / NCTC 11040 / CCM 314 / 541</strain>
    </source>
</reference>
<dbReference type="InterPro" id="IPR011990">
    <property type="entry name" value="TPR-like_helical_dom_sf"/>
</dbReference>
<protein>
    <submittedName>
        <fullName evidence="4">UDP-N-acetylmuramyl tripeptide synthase</fullName>
    </submittedName>
</protein>